<evidence type="ECO:0000256" key="1">
    <source>
        <dbReference type="SAM" id="MobiDB-lite"/>
    </source>
</evidence>
<dbReference type="Gene3D" id="3.90.550.10">
    <property type="entry name" value="Spore Coat Polysaccharide Biosynthesis Protein SpsA, Chain A"/>
    <property type="match status" value="1"/>
</dbReference>
<dbReference type="InterPro" id="IPR050834">
    <property type="entry name" value="Glycosyltransf_2"/>
</dbReference>
<dbReference type="PANTHER" id="PTHR43685:SF2">
    <property type="entry name" value="GLYCOSYLTRANSFERASE 2-LIKE DOMAIN-CONTAINING PROTEIN"/>
    <property type="match status" value="1"/>
</dbReference>
<dbReference type="InterPro" id="IPR029044">
    <property type="entry name" value="Nucleotide-diphossugar_trans"/>
</dbReference>
<accession>A0AAW4FR36</accession>
<comment type="caution">
    <text evidence="3">The sequence shown here is derived from an EMBL/GenBank/DDBJ whole genome shotgun (WGS) entry which is preliminary data.</text>
</comment>
<feature type="compositionally biased region" description="Polar residues" evidence="1">
    <location>
        <begin position="319"/>
        <end position="332"/>
    </location>
</feature>
<evidence type="ECO:0000313" key="4">
    <source>
        <dbReference type="Proteomes" id="UP000744980"/>
    </source>
</evidence>
<dbReference type="EMBL" id="WXFA01000018">
    <property type="protein sequence ID" value="MBM3093754.1"/>
    <property type="molecule type" value="Genomic_DNA"/>
</dbReference>
<dbReference type="CDD" id="cd00761">
    <property type="entry name" value="Glyco_tranf_GTA_type"/>
    <property type="match status" value="1"/>
</dbReference>
<dbReference type="PANTHER" id="PTHR43685">
    <property type="entry name" value="GLYCOSYLTRANSFERASE"/>
    <property type="match status" value="1"/>
</dbReference>
<organism evidence="3 4">
    <name type="scientific">Ensifer canadensis</name>
    <dbReference type="NCBI Taxonomy" id="555315"/>
    <lineage>
        <taxon>Bacteria</taxon>
        <taxon>Pseudomonadati</taxon>
        <taxon>Pseudomonadota</taxon>
        <taxon>Alphaproteobacteria</taxon>
        <taxon>Hyphomicrobiales</taxon>
        <taxon>Rhizobiaceae</taxon>
        <taxon>Sinorhizobium/Ensifer group</taxon>
        <taxon>Ensifer</taxon>
    </lineage>
</organism>
<dbReference type="SUPFAM" id="SSF53448">
    <property type="entry name" value="Nucleotide-diphospho-sugar transferases"/>
    <property type="match status" value="1"/>
</dbReference>
<feature type="domain" description="Glycosyltransferase 2-like" evidence="2">
    <location>
        <begin position="9"/>
        <end position="173"/>
    </location>
</feature>
<keyword evidence="4" id="KW-1185">Reference proteome</keyword>
<dbReference type="Proteomes" id="UP000744980">
    <property type="component" value="Unassembled WGS sequence"/>
</dbReference>
<dbReference type="RefSeq" id="WP_057224264.1">
    <property type="nucleotide sequence ID" value="NZ_CP083371.1"/>
</dbReference>
<feature type="region of interest" description="Disordered" evidence="1">
    <location>
        <begin position="319"/>
        <end position="338"/>
    </location>
</feature>
<evidence type="ECO:0000313" key="3">
    <source>
        <dbReference type="EMBL" id="MBM3093754.1"/>
    </source>
</evidence>
<dbReference type="Pfam" id="PF00535">
    <property type="entry name" value="Glycos_transf_2"/>
    <property type="match status" value="1"/>
</dbReference>
<protein>
    <submittedName>
        <fullName evidence="3">Glycosyltransferase</fullName>
    </submittedName>
</protein>
<name>A0AAW4FR36_9HYPH</name>
<reference evidence="3 4" key="1">
    <citation type="submission" date="2020-01" db="EMBL/GenBank/DDBJ databases">
        <title>Draft genome assembly of Ensifer adhaerens T173.</title>
        <authorList>
            <person name="Craig J.E."/>
            <person name="Stinchcombe J.R."/>
        </authorList>
    </citation>
    <scope>NUCLEOTIDE SEQUENCE [LARGE SCALE GENOMIC DNA]</scope>
    <source>
        <strain evidence="3 4">T173</strain>
    </source>
</reference>
<dbReference type="AlphaFoldDB" id="A0AAW4FR36"/>
<evidence type="ECO:0000259" key="2">
    <source>
        <dbReference type="Pfam" id="PF00535"/>
    </source>
</evidence>
<gene>
    <name evidence="3" type="ORF">GFB56_23615</name>
</gene>
<sequence length="338" mass="37345">MTTTNPDVSFVIAAFKAADTITRAIDSALAQEDVSVEVIVVDDASPDYTAAVVEAIADPRIRLIRLPANRGPGGARNAGLDAARGEWIAILDADDTVRPGRLARMIARARRESANIAVDNLEVLNLDGRRDRMFDDTTLENTPVLTLAAFIESNVLFRSTYNFGYMKPIFERRFLEEIRLRFKEEIRIGEDYILLASALAQGGRCIIDPSAGYRYHIREGSISRVLELRHIDAMIAADTDFLSTHAIDASAMAMQRKRSRSLYEAHAFLALVEHIKSRSLGGAIRTALSSPRALRHLRMPIAVRLRRLVAPLSRLKPATTTVAAERSTSGKSPHTRKG</sequence>
<dbReference type="InterPro" id="IPR001173">
    <property type="entry name" value="Glyco_trans_2-like"/>
</dbReference>
<proteinExistence type="predicted"/>